<dbReference type="NCBIfam" id="NF005637">
    <property type="entry name" value="PRK07396.1"/>
    <property type="match status" value="1"/>
</dbReference>
<dbReference type="Pfam" id="PF00378">
    <property type="entry name" value="ECH_1"/>
    <property type="match status" value="1"/>
</dbReference>
<dbReference type="CDD" id="cd06558">
    <property type="entry name" value="crotonase-like"/>
    <property type="match status" value="1"/>
</dbReference>
<dbReference type="InterPro" id="IPR029045">
    <property type="entry name" value="ClpP/crotonase-like_dom_sf"/>
</dbReference>
<proteinExistence type="inferred from homology"/>
<dbReference type="AlphaFoldDB" id="A0A6A6KUV4"/>
<dbReference type="Gene3D" id="1.10.12.10">
    <property type="entry name" value="Lyase 2-enoyl-coa Hydratase, Chain A, domain 2"/>
    <property type="match status" value="1"/>
</dbReference>
<dbReference type="Proteomes" id="UP000467840">
    <property type="component" value="Chromosome 13"/>
</dbReference>
<dbReference type="PANTHER" id="PTHR43113">
    <property type="entry name" value="NUCLEOSIDE-DIPHOSPHATE-SUGAR EPIMERASE"/>
    <property type="match status" value="1"/>
</dbReference>
<accession>A0A6A6KUV4</accession>
<dbReference type="PANTHER" id="PTHR43113:SF1">
    <property type="entry name" value="1,4-DIHYDROXY-2-NAPHTHOYL-COA SYNTHASE, PEROXISOMAL"/>
    <property type="match status" value="1"/>
</dbReference>
<evidence type="ECO:0000256" key="2">
    <source>
        <dbReference type="ARBA" id="ARBA00023239"/>
    </source>
</evidence>
<evidence type="ECO:0000313" key="3">
    <source>
        <dbReference type="EMBL" id="KAF2292761.1"/>
    </source>
</evidence>
<keyword evidence="4" id="KW-1185">Reference proteome</keyword>
<protein>
    <recommendedName>
        <fullName evidence="5">Naphthoate synthase</fullName>
    </recommendedName>
</protein>
<dbReference type="GO" id="GO:0009234">
    <property type="term" value="P:menaquinone biosynthetic process"/>
    <property type="evidence" value="ECO:0007669"/>
    <property type="project" value="InterPro"/>
</dbReference>
<dbReference type="FunFam" id="1.10.12.10:FF:000003">
    <property type="entry name" value="1,4-dihydroxy-2-naphthoyl-CoA synthase"/>
    <property type="match status" value="1"/>
</dbReference>
<evidence type="ECO:0008006" key="5">
    <source>
        <dbReference type="Google" id="ProtNLM"/>
    </source>
</evidence>
<dbReference type="NCBIfam" id="TIGR01929">
    <property type="entry name" value="menB"/>
    <property type="match status" value="1"/>
</dbReference>
<comment type="catalytic activity">
    <reaction evidence="1">
        <text>2-succinylbenzoyl-CoA + H(+) = 1,4-dihydroxy-2-naphthoyl-CoA + H2O</text>
        <dbReference type="Rhea" id="RHEA:26562"/>
        <dbReference type="ChEBI" id="CHEBI:15377"/>
        <dbReference type="ChEBI" id="CHEBI:15378"/>
        <dbReference type="ChEBI" id="CHEBI:57364"/>
        <dbReference type="ChEBI" id="CHEBI:58897"/>
        <dbReference type="EC" id="4.1.3.36"/>
    </reaction>
</comment>
<dbReference type="GO" id="GO:0005829">
    <property type="term" value="C:cytosol"/>
    <property type="evidence" value="ECO:0007669"/>
    <property type="project" value="TreeGrafter"/>
</dbReference>
<name>A0A6A6KUV4_HEVBR</name>
<dbReference type="GO" id="GO:0008935">
    <property type="term" value="F:1,4-dihydroxy-2-naphthoyl-CoA synthase activity"/>
    <property type="evidence" value="ECO:0007669"/>
    <property type="project" value="UniProtKB-EC"/>
</dbReference>
<sequence length="359" mass="39793">MKNAPFGLQTQTLIEKSLEPYSTLAHFLIARLISMAKVSENELDSVRRRVASVSNHLAPVPFSNYVSIGLSNTSMNDSYHRIHGEVSTEQVVWRNTHDGSEQFTDIIYDKAVGEGIAKITINRPERRNAFRPQTIKELIRAFNDARNDASVGVIILTGKGTKAFCSGGDQSLRNADGYADPNDMGRLNVLDLQVQIRRLPKPVIAMVYTSYSCMDCLIECADNAIFGQTGPKVGSFDAGYGSSIMSRLVGPKKACEMWFLARFYTASEAEQMGLVNTVVPLENLEQETVKWCRQILRNSPTAIRVLKSALNAVDDGHAGLQELAGNATLLFYGTEEGNEGKTAFMQRRSPDFSRFPRRP</sequence>
<organism evidence="3 4">
    <name type="scientific">Hevea brasiliensis</name>
    <name type="common">Para rubber tree</name>
    <name type="synonym">Siphonia brasiliensis</name>
    <dbReference type="NCBI Taxonomy" id="3981"/>
    <lineage>
        <taxon>Eukaryota</taxon>
        <taxon>Viridiplantae</taxon>
        <taxon>Streptophyta</taxon>
        <taxon>Embryophyta</taxon>
        <taxon>Tracheophyta</taxon>
        <taxon>Spermatophyta</taxon>
        <taxon>Magnoliopsida</taxon>
        <taxon>eudicotyledons</taxon>
        <taxon>Gunneridae</taxon>
        <taxon>Pentapetalae</taxon>
        <taxon>rosids</taxon>
        <taxon>fabids</taxon>
        <taxon>Malpighiales</taxon>
        <taxon>Euphorbiaceae</taxon>
        <taxon>Crotonoideae</taxon>
        <taxon>Micrandreae</taxon>
        <taxon>Hevea</taxon>
    </lineage>
</organism>
<dbReference type="InterPro" id="IPR010198">
    <property type="entry name" value="DHNA-CoA_synthase_MenB"/>
</dbReference>
<evidence type="ECO:0000313" key="4">
    <source>
        <dbReference type="Proteomes" id="UP000467840"/>
    </source>
</evidence>
<dbReference type="InterPro" id="IPR014748">
    <property type="entry name" value="Enoyl-CoA_hydra_C"/>
</dbReference>
<reference evidence="3 4" key="1">
    <citation type="journal article" date="2020" name="Mol. Plant">
        <title>The Chromosome-Based Rubber Tree Genome Provides New Insights into Spurge Genome Evolution and Rubber Biosynthesis.</title>
        <authorList>
            <person name="Liu J."/>
            <person name="Shi C."/>
            <person name="Shi C.C."/>
            <person name="Li W."/>
            <person name="Zhang Q.J."/>
            <person name="Zhang Y."/>
            <person name="Li K."/>
            <person name="Lu H.F."/>
            <person name="Shi C."/>
            <person name="Zhu S.T."/>
            <person name="Xiao Z.Y."/>
            <person name="Nan H."/>
            <person name="Yue Y."/>
            <person name="Zhu X.G."/>
            <person name="Wu Y."/>
            <person name="Hong X.N."/>
            <person name="Fan G.Y."/>
            <person name="Tong Y."/>
            <person name="Zhang D."/>
            <person name="Mao C.L."/>
            <person name="Liu Y.L."/>
            <person name="Hao S.J."/>
            <person name="Liu W.Q."/>
            <person name="Lv M.Q."/>
            <person name="Zhang H.B."/>
            <person name="Liu Y."/>
            <person name="Hu-Tang G.R."/>
            <person name="Wang J.P."/>
            <person name="Wang J.H."/>
            <person name="Sun Y.H."/>
            <person name="Ni S.B."/>
            <person name="Chen W.B."/>
            <person name="Zhang X.C."/>
            <person name="Jiao Y.N."/>
            <person name="Eichler E.E."/>
            <person name="Li G.H."/>
            <person name="Liu X."/>
            <person name="Gao L.Z."/>
        </authorList>
    </citation>
    <scope>NUCLEOTIDE SEQUENCE [LARGE SCALE GENOMIC DNA]</scope>
    <source>
        <strain evidence="4">cv. GT1</strain>
        <tissue evidence="3">Leaf</tissue>
    </source>
</reference>
<keyword evidence="2" id="KW-0456">Lyase</keyword>
<gene>
    <name evidence="3" type="ORF">GH714_027912</name>
</gene>
<dbReference type="EMBL" id="JAAGAX010000014">
    <property type="protein sequence ID" value="KAF2292761.1"/>
    <property type="molecule type" value="Genomic_DNA"/>
</dbReference>
<dbReference type="SUPFAM" id="SSF52096">
    <property type="entry name" value="ClpP/crotonase"/>
    <property type="match status" value="1"/>
</dbReference>
<dbReference type="HAMAP" id="MF_01934">
    <property type="entry name" value="MenB"/>
    <property type="match status" value="1"/>
</dbReference>
<comment type="caution">
    <text evidence="3">The sequence shown here is derived from an EMBL/GenBank/DDBJ whole genome shotgun (WGS) entry which is preliminary data.</text>
</comment>
<dbReference type="Gene3D" id="3.90.226.10">
    <property type="entry name" value="2-enoyl-CoA Hydratase, Chain A, domain 1"/>
    <property type="match status" value="1"/>
</dbReference>
<evidence type="ECO:0000256" key="1">
    <source>
        <dbReference type="ARBA" id="ARBA00000177"/>
    </source>
</evidence>
<dbReference type="InterPro" id="IPR001753">
    <property type="entry name" value="Enoyl-CoA_hydra/iso"/>
</dbReference>